<feature type="compositionally biased region" description="Acidic residues" evidence="1">
    <location>
        <begin position="837"/>
        <end position="851"/>
    </location>
</feature>
<accession>A0A9P6DXR8</accession>
<comment type="caution">
    <text evidence="2">The sequence shown here is derived from an EMBL/GenBank/DDBJ whole genome shotgun (WGS) entry which is preliminary data.</text>
</comment>
<evidence type="ECO:0000313" key="3">
    <source>
        <dbReference type="Proteomes" id="UP000886523"/>
    </source>
</evidence>
<feature type="compositionally biased region" description="Basic and acidic residues" evidence="1">
    <location>
        <begin position="349"/>
        <end position="360"/>
    </location>
</feature>
<sequence length="1100" mass="123942">MSSTRRTGGSKASKAKEREGTPKIFEGVEKYTFSASIAAIDREDRDQIQDFALNLSEGWKFGMWNQRGVETTHATNLAERGFVVNGSKTRWRRTLEGKRIQDIPVLELTSEGKKALARGEFRPFGGNHRRSAIEILVKTAKAELDRAMDAAQRAQLEELTKTIGWLKGEMKWNHLWHLNVWDLDQLRSTSYPEDIIFAHLSRNTNKYVYLETESERVLLDIQEVRSALKRDDDIWASQIASTGDIKDLELSMHQTNFVRELKVYGKRQTQVKGRQNSTTNSFIYSRYAVRMMCRYAHCGSHYFNGHYRSLKGMRVLLEGHLSGIFSTLFDINHRILMVAGSPHPFGTAADKKEVSTPSEHKRGHHSPAWKRTYVSMCQNMGDPSWLGQMMGMFDVAFKNAFCGDQGVMKDFLTKSKQYLEAFREYMSEVQEIIRRQITAQGLGVEYQNACVRLEWLLRHWPYGDEIPVPLLSNTMLEWMEERMKPVSDGIVEIGAWFDPLAWYNSEHSHAKTKVRDMSSALFDAILQDPLITKRIHDATEAVAAYLLFNSFGALVDLTRSVRSLHERSGARPPASIIKSIPTPGLRSRGKAKAKAVDAEESYPFFGSLDPPVHEEVIDRAWSSLKAAWDDSKTALRSSDDTEKRMIAVTAIPDTKDRSFPQMALLVERHFLLVALYTDQRTFPFWDLLDPSPPDSSSLLSPAEIDRLSALESDLSEGRKFNQKILSLVERSKFTHLNFDPKTNLSGGIKNALDSLLWNVSAAPSIPPSRQKSSQRPILHKQDVSRASYSRFSAVSAPLPPPPTRPTSSPPPQSRPAPSSSRPRRPSVRIQSKPFINQDDDSDNDDQSDDDDKGATTTDAPSEGFDLEHPEGDNDDDATDEDVPHPPLLPPQSQSDQDDDEDDPNLRTPIPLQRSSQPRSARRIDSPRPSPSPVPSRNSPHILVPDSQPPRLSLGPRDPALPPSSLSLPFHPHIPLPPRCPHQHPLLLPPPIPLSPTLVAVPSFRRSFSCHSFLGKGDCLLLLSHPRTLEKYRLVSRVVSRDDPGNRHTHYTTSSIVFILYTSPGSPPLLSFSFYRLFTLLSLSSRYPPYARLSPSLLTLL</sequence>
<feature type="compositionally biased region" description="Pro residues" evidence="1">
    <location>
        <begin position="797"/>
        <end position="814"/>
    </location>
</feature>
<feature type="region of interest" description="Disordered" evidence="1">
    <location>
        <begin position="1"/>
        <end position="21"/>
    </location>
</feature>
<evidence type="ECO:0000313" key="2">
    <source>
        <dbReference type="EMBL" id="KAF9515154.1"/>
    </source>
</evidence>
<dbReference type="OrthoDB" id="2672326at2759"/>
<gene>
    <name evidence="2" type="ORF">BS47DRAFT_1391884</name>
</gene>
<dbReference type="AlphaFoldDB" id="A0A9P6DXR8"/>
<name>A0A9P6DXR8_9AGAM</name>
<feature type="region of interest" description="Disordered" evidence="1">
    <location>
        <begin position="572"/>
        <end position="592"/>
    </location>
</feature>
<protein>
    <submittedName>
        <fullName evidence="2">Uncharacterized protein</fullName>
    </submittedName>
</protein>
<keyword evidence="3" id="KW-1185">Reference proteome</keyword>
<organism evidence="2 3">
    <name type="scientific">Hydnum rufescens UP504</name>
    <dbReference type="NCBI Taxonomy" id="1448309"/>
    <lineage>
        <taxon>Eukaryota</taxon>
        <taxon>Fungi</taxon>
        <taxon>Dikarya</taxon>
        <taxon>Basidiomycota</taxon>
        <taxon>Agaricomycotina</taxon>
        <taxon>Agaricomycetes</taxon>
        <taxon>Cantharellales</taxon>
        <taxon>Hydnaceae</taxon>
        <taxon>Hydnum</taxon>
    </lineage>
</organism>
<reference evidence="2" key="1">
    <citation type="journal article" date="2020" name="Nat. Commun.">
        <title>Large-scale genome sequencing of mycorrhizal fungi provides insights into the early evolution of symbiotic traits.</title>
        <authorList>
            <person name="Miyauchi S."/>
            <person name="Kiss E."/>
            <person name="Kuo A."/>
            <person name="Drula E."/>
            <person name="Kohler A."/>
            <person name="Sanchez-Garcia M."/>
            <person name="Morin E."/>
            <person name="Andreopoulos B."/>
            <person name="Barry K.W."/>
            <person name="Bonito G."/>
            <person name="Buee M."/>
            <person name="Carver A."/>
            <person name="Chen C."/>
            <person name="Cichocki N."/>
            <person name="Clum A."/>
            <person name="Culley D."/>
            <person name="Crous P.W."/>
            <person name="Fauchery L."/>
            <person name="Girlanda M."/>
            <person name="Hayes R.D."/>
            <person name="Keri Z."/>
            <person name="LaButti K."/>
            <person name="Lipzen A."/>
            <person name="Lombard V."/>
            <person name="Magnuson J."/>
            <person name="Maillard F."/>
            <person name="Murat C."/>
            <person name="Nolan M."/>
            <person name="Ohm R.A."/>
            <person name="Pangilinan J."/>
            <person name="Pereira M.F."/>
            <person name="Perotto S."/>
            <person name="Peter M."/>
            <person name="Pfister S."/>
            <person name="Riley R."/>
            <person name="Sitrit Y."/>
            <person name="Stielow J.B."/>
            <person name="Szollosi G."/>
            <person name="Zifcakova L."/>
            <person name="Stursova M."/>
            <person name="Spatafora J.W."/>
            <person name="Tedersoo L."/>
            <person name="Vaario L.M."/>
            <person name="Yamada A."/>
            <person name="Yan M."/>
            <person name="Wang P."/>
            <person name="Xu J."/>
            <person name="Bruns T."/>
            <person name="Baldrian P."/>
            <person name="Vilgalys R."/>
            <person name="Dunand C."/>
            <person name="Henrissat B."/>
            <person name="Grigoriev I.V."/>
            <person name="Hibbett D."/>
            <person name="Nagy L.G."/>
            <person name="Martin F.M."/>
        </authorList>
    </citation>
    <scope>NUCLEOTIDE SEQUENCE</scope>
    <source>
        <strain evidence="2">UP504</strain>
    </source>
</reference>
<evidence type="ECO:0000256" key="1">
    <source>
        <dbReference type="SAM" id="MobiDB-lite"/>
    </source>
</evidence>
<feature type="region of interest" description="Disordered" evidence="1">
    <location>
        <begin position="347"/>
        <end position="366"/>
    </location>
</feature>
<proteinExistence type="predicted"/>
<dbReference type="Proteomes" id="UP000886523">
    <property type="component" value="Unassembled WGS sequence"/>
</dbReference>
<feature type="region of interest" description="Disordered" evidence="1">
    <location>
        <begin position="764"/>
        <end position="965"/>
    </location>
</feature>
<dbReference type="EMBL" id="MU128953">
    <property type="protein sequence ID" value="KAF9515154.1"/>
    <property type="molecule type" value="Genomic_DNA"/>
</dbReference>